<dbReference type="AlphaFoldDB" id="Q1G0U0"/>
<dbReference type="EMBL" id="DQ526027">
    <property type="protein sequence ID" value="ABF59691.1"/>
    <property type="molecule type" value="Genomic_DNA"/>
</dbReference>
<reference evidence="1" key="1">
    <citation type="journal article" date="2006" name="Infect. Immun.">
        <title>Signature-tagged mutagenesis of Klebsiella pneumoniae to identify genes that influence biofilm formation on extracellular matrix material.</title>
        <authorList>
            <person name="Boddicker J.D."/>
            <person name="Anderson R.A."/>
            <person name="Jagnow J."/>
            <person name="Clegg S."/>
        </authorList>
    </citation>
    <scope>NUCLEOTIDE SEQUENCE</scope>
</reference>
<evidence type="ECO:0000313" key="1">
    <source>
        <dbReference type="EMBL" id="ABF59691.1"/>
    </source>
</evidence>
<name>Q1G0U0_KLEPN</name>
<protein>
    <submittedName>
        <fullName evidence="1">Uncharacterized protein</fullName>
    </submittedName>
</protein>
<accession>Q1G0U0</accession>
<sequence length="109" mass="11932">MTAEIIVNSVRMAIPGINEENDLEINSGTFSGILIINPLRVIATNIRVEIIATRMAVNSPMGPSHWPGIENDCPNGPISPRSYGVKIKKEIIEIRPDMKPSTSKFFASV</sequence>
<organism evidence="1">
    <name type="scientific">Klebsiella pneumoniae</name>
    <dbReference type="NCBI Taxonomy" id="573"/>
    <lineage>
        <taxon>Bacteria</taxon>
        <taxon>Pseudomonadati</taxon>
        <taxon>Pseudomonadota</taxon>
        <taxon>Gammaproteobacteria</taxon>
        <taxon>Enterobacterales</taxon>
        <taxon>Enterobacteriaceae</taxon>
        <taxon>Klebsiella/Raoultella group</taxon>
        <taxon>Klebsiella</taxon>
        <taxon>Klebsiella pneumoniae complex</taxon>
    </lineage>
</organism>
<proteinExistence type="predicted"/>